<evidence type="ECO:0000256" key="1">
    <source>
        <dbReference type="ARBA" id="ARBA00022723"/>
    </source>
</evidence>
<evidence type="ECO:0000256" key="5">
    <source>
        <dbReference type="SAM" id="Coils"/>
    </source>
</evidence>
<dbReference type="SMART" id="SM00336">
    <property type="entry name" value="BBOX"/>
    <property type="match status" value="1"/>
</dbReference>
<organism evidence="9 10">
    <name type="scientific">Onychostoma macrolepis</name>
    <dbReference type="NCBI Taxonomy" id="369639"/>
    <lineage>
        <taxon>Eukaryota</taxon>
        <taxon>Metazoa</taxon>
        <taxon>Chordata</taxon>
        <taxon>Craniata</taxon>
        <taxon>Vertebrata</taxon>
        <taxon>Euteleostomi</taxon>
        <taxon>Actinopterygii</taxon>
        <taxon>Neopterygii</taxon>
        <taxon>Teleostei</taxon>
        <taxon>Ostariophysi</taxon>
        <taxon>Cypriniformes</taxon>
        <taxon>Cyprinidae</taxon>
        <taxon>Acrossocheilinae</taxon>
        <taxon>Onychostoma</taxon>
    </lineage>
</organism>
<evidence type="ECO:0000256" key="4">
    <source>
        <dbReference type="PROSITE-ProRule" id="PRU00024"/>
    </source>
</evidence>
<dbReference type="InterPro" id="IPR001841">
    <property type="entry name" value="Znf_RING"/>
</dbReference>
<dbReference type="PANTHER" id="PTHR24103">
    <property type="entry name" value="E3 UBIQUITIN-PROTEIN LIGASE TRIM"/>
    <property type="match status" value="1"/>
</dbReference>
<feature type="compositionally biased region" description="Basic residues" evidence="6">
    <location>
        <begin position="371"/>
        <end position="380"/>
    </location>
</feature>
<reference evidence="9 10" key="1">
    <citation type="submission" date="2020-04" db="EMBL/GenBank/DDBJ databases">
        <title>Chromosome-level genome assembly of a cyprinid fish Onychostoma macrolepis by integration of Nanopore Sequencing, Bionano and Hi-C technology.</title>
        <authorList>
            <person name="Wang D."/>
        </authorList>
    </citation>
    <scope>NUCLEOTIDE SEQUENCE [LARGE SCALE GENOMIC DNA]</scope>
    <source>
        <strain evidence="9">SWU-2019</strain>
        <tissue evidence="9">Muscle</tissue>
    </source>
</reference>
<evidence type="ECO:0000256" key="2">
    <source>
        <dbReference type="ARBA" id="ARBA00022771"/>
    </source>
</evidence>
<feature type="coiled-coil region" evidence="5">
    <location>
        <begin position="132"/>
        <end position="231"/>
    </location>
</feature>
<dbReference type="Proteomes" id="UP000579812">
    <property type="component" value="Unassembled WGS sequence"/>
</dbReference>
<evidence type="ECO:0000313" key="10">
    <source>
        <dbReference type="Proteomes" id="UP000579812"/>
    </source>
</evidence>
<dbReference type="InterPro" id="IPR058030">
    <property type="entry name" value="TRIM8/14/16/25/29/45/65_CC"/>
</dbReference>
<evidence type="ECO:0000313" key="9">
    <source>
        <dbReference type="EMBL" id="KAF4116664.1"/>
    </source>
</evidence>
<dbReference type="SUPFAM" id="SSF57845">
    <property type="entry name" value="B-box zinc-binding domain"/>
    <property type="match status" value="1"/>
</dbReference>
<dbReference type="Gene3D" id="3.30.40.10">
    <property type="entry name" value="Zinc/RING finger domain, C3HC4 (zinc finger)"/>
    <property type="match status" value="1"/>
</dbReference>
<feature type="compositionally biased region" description="Acidic residues" evidence="6">
    <location>
        <begin position="305"/>
        <end position="318"/>
    </location>
</feature>
<keyword evidence="10" id="KW-1185">Reference proteome</keyword>
<dbReference type="PROSITE" id="PS00518">
    <property type="entry name" value="ZF_RING_1"/>
    <property type="match status" value="1"/>
</dbReference>
<dbReference type="EMBL" id="JAAMOB010000003">
    <property type="protein sequence ID" value="KAF4116664.1"/>
    <property type="molecule type" value="Genomic_DNA"/>
</dbReference>
<keyword evidence="2 4" id="KW-0863">Zinc-finger</keyword>
<keyword evidence="5" id="KW-0175">Coiled coil</keyword>
<dbReference type="InterPro" id="IPR050143">
    <property type="entry name" value="TRIM/RBCC"/>
</dbReference>
<evidence type="ECO:0000259" key="8">
    <source>
        <dbReference type="PROSITE" id="PS50119"/>
    </source>
</evidence>
<dbReference type="AlphaFoldDB" id="A0A7J6DCS1"/>
<dbReference type="SMART" id="SM00184">
    <property type="entry name" value="RING"/>
    <property type="match status" value="1"/>
</dbReference>
<dbReference type="Gene3D" id="3.30.160.60">
    <property type="entry name" value="Classic Zinc Finger"/>
    <property type="match status" value="1"/>
</dbReference>
<dbReference type="PROSITE" id="PS50089">
    <property type="entry name" value="ZF_RING_2"/>
    <property type="match status" value="1"/>
</dbReference>
<comment type="caution">
    <text evidence="9">The sequence shown here is derived from an EMBL/GenBank/DDBJ whole genome shotgun (WGS) entry which is preliminary data.</text>
</comment>
<evidence type="ECO:0000259" key="7">
    <source>
        <dbReference type="PROSITE" id="PS50089"/>
    </source>
</evidence>
<dbReference type="InterPro" id="IPR017907">
    <property type="entry name" value="Znf_RING_CS"/>
</dbReference>
<dbReference type="Pfam" id="PF00643">
    <property type="entry name" value="zf-B_box"/>
    <property type="match status" value="1"/>
</dbReference>
<dbReference type="SUPFAM" id="SSF58113">
    <property type="entry name" value="Apolipoprotein A-I"/>
    <property type="match status" value="1"/>
</dbReference>
<dbReference type="InterPro" id="IPR000315">
    <property type="entry name" value="Znf_B-box"/>
</dbReference>
<evidence type="ECO:0000256" key="3">
    <source>
        <dbReference type="ARBA" id="ARBA00022833"/>
    </source>
</evidence>
<dbReference type="InterPro" id="IPR013083">
    <property type="entry name" value="Znf_RING/FYVE/PHD"/>
</dbReference>
<dbReference type="GO" id="GO:0008270">
    <property type="term" value="F:zinc ion binding"/>
    <property type="evidence" value="ECO:0007669"/>
    <property type="project" value="UniProtKB-KW"/>
</dbReference>
<feature type="region of interest" description="Disordered" evidence="6">
    <location>
        <begin position="290"/>
        <end position="382"/>
    </location>
</feature>
<feature type="domain" description="RING-type" evidence="7">
    <location>
        <begin position="11"/>
        <end position="51"/>
    </location>
</feature>
<dbReference type="InterPro" id="IPR027370">
    <property type="entry name" value="Znf-RING_euk"/>
</dbReference>
<protein>
    <submittedName>
        <fullName evidence="9">Uncharacterized protein</fullName>
    </submittedName>
</protein>
<dbReference type="SUPFAM" id="SSF57850">
    <property type="entry name" value="RING/U-box"/>
    <property type="match status" value="1"/>
</dbReference>
<dbReference type="Pfam" id="PF13445">
    <property type="entry name" value="zf-RING_UBOX"/>
    <property type="match status" value="1"/>
</dbReference>
<keyword evidence="1" id="KW-0479">Metal-binding</keyword>
<dbReference type="Pfam" id="PF25600">
    <property type="entry name" value="TRIM_CC"/>
    <property type="match status" value="1"/>
</dbReference>
<feature type="compositionally biased region" description="Acidic residues" evidence="6">
    <location>
        <begin position="328"/>
        <end position="346"/>
    </location>
</feature>
<feature type="domain" description="B box-type" evidence="8">
    <location>
        <begin position="83"/>
        <end position="124"/>
    </location>
</feature>
<gene>
    <name evidence="9" type="ORF">G5714_004153</name>
</gene>
<name>A0A7J6DCS1_9TELE</name>
<accession>A0A7J6DCS1</accession>
<evidence type="ECO:0000256" key="6">
    <source>
        <dbReference type="SAM" id="MobiDB-lite"/>
    </source>
</evidence>
<keyword evidence="3" id="KW-0862">Zinc</keyword>
<proteinExistence type="predicted"/>
<sequence length="421" mass="48415">MASLSEYDFSCPVCHEIFKNPILLSCSHSFCKECLQQFWRTKKTQECPVCRRRSSKHYPPVNLALKNLCESFLKERNERRSSGSEEICSLHSEKLKLFCLEDKQLVCVVCMNSQKHVNHTFRPIDEVIPSYKEELNTALKSLQKKLKHNERMKGEFEKTVEHIKSQAEHTERQIKQQFEKLHQFLRDEEEATITALREEEEQKKQMMKEKLEEMNRHISALSHTIKDTEEMMKASDVCFLKEFPVSMERVQISSQPDPQTPSGALIHVPRYLGNLPFRVWKKMQDIVQNKEGESEGEINGAGIESEGEEGTGSDGSEEALDRARIGAADEEGEQISTEEIDMWTEETSDREGVLMTGSGPTSAQGPTPPRRNPKRNRHPPIKLSLESQVVKLESDLQKIERGRKVWLKAKNKRSSRALHAP</sequence>
<dbReference type="PROSITE" id="PS50119">
    <property type="entry name" value="ZF_BBOX"/>
    <property type="match status" value="1"/>
</dbReference>